<dbReference type="Proteomes" id="UP000198553">
    <property type="component" value="Unassembled WGS sequence"/>
</dbReference>
<dbReference type="InterPro" id="IPR033788">
    <property type="entry name" value="VbhA-like"/>
</dbReference>
<evidence type="ECO:0000313" key="2">
    <source>
        <dbReference type="Proteomes" id="UP000198553"/>
    </source>
</evidence>
<reference evidence="2" key="1">
    <citation type="submission" date="2016-10" db="EMBL/GenBank/DDBJ databases">
        <authorList>
            <person name="Varghese N."/>
            <person name="Submissions S."/>
        </authorList>
    </citation>
    <scope>NUCLEOTIDE SEQUENCE [LARGE SCALE GENOMIC DNA]</scope>
    <source>
        <strain evidence="2">B48,IBRC-M 10115,DSM 25386,CECT 8001</strain>
    </source>
</reference>
<proteinExistence type="predicted"/>
<evidence type="ECO:0000313" key="1">
    <source>
        <dbReference type="EMBL" id="SEN01334.1"/>
    </source>
</evidence>
<gene>
    <name evidence="1" type="ORF">SAMN05192533_10846</name>
</gene>
<organism evidence="1 2">
    <name type="scientific">Mesobacillus persicus</name>
    <dbReference type="NCBI Taxonomy" id="930146"/>
    <lineage>
        <taxon>Bacteria</taxon>
        <taxon>Bacillati</taxon>
        <taxon>Bacillota</taxon>
        <taxon>Bacilli</taxon>
        <taxon>Bacillales</taxon>
        <taxon>Bacillaceae</taxon>
        <taxon>Mesobacillus</taxon>
    </lineage>
</organism>
<protein>
    <recommendedName>
        <fullName evidence="3">Antitoxin VbhA domain-containing protein</fullName>
    </recommendedName>
</protein>
<name>A0A1H8D3M5_9BACI</name>
<evidence type="ECO:0008006" key="3">
    <source>
        <dbReference type="Google" id="ProtNLM"/>
    </source>
</evidence>
<keyword evidence="2" id="KW-1185">Reference proteome</keyword>
<dbReference type="CDD" id="cd11586">
    <property type="entry name" value="VbhA_like"/>
    <property type="match status" value="1"/>
</dbReference>
<accession>A0A1H8D3M5</accession>
<sequence>MSSNSEDNRRPLANDKMDKISRALANAKASVEFEGALVTKDMEELVRRRLIGELSEAQFLEEALVLSKKPN</sequence>
<dbReference type="EMBL" id="FOBW01000008">
    <property type="protein sequence ID" value="SEN01334.1"/>
    <property type="molecule type" value="Genomic_DNA"/>
</dbReference>
<dbReference type="RefSeq" id="WP_090745770.1">
    <property type="nucleotide sequence ID" value="NZ_FOBW01000008.1"/>
</dbReference>
<dbReference type="AlphaFoldDB" id="A0A1H8D3M5"/>